<sequence length="433" mass="43958">MTLGVSASMNAPHDFASVSASGPHQGPDTESSNAVSSNTASGTASGAARDTSHASDPSAIAAAGTPAAGAQAAGAQAAGSAVAGAAAGAPLAAAASAQAAFPLTPLPRPGRDEFDAALARGAYMPLTQFGVIDVTGDDAAAFLHSQLTNDTQHLDAASARLAGYCTAKGRLLASFLTWRAGDAIRLLVSRDVQAAVQKRLSMFVLRAKAKLADASGALAVVGLAGDVRGALSGVFDALPDGVHVKVDGPAGSLIRVPDAAGRLRYLWIGPKAQVEAHLPALDAKLARASAAVWDWLDIRAGEPRITQRVAEQFVPQMINFDVLGGVNFRKGCYPGQEVVARSQYRGTIKRRTALANVAGEPETVLAGSELFHSDDPSQPCGMVVNAAAAPDGGVDMLVEIKLVALENGTVHLGGGEGPALAFLPLPYALPSDA</sequence>
<name>A0A6J5DU79_9BURK</name>
<dbReference type="InterPro" id="IPR045179">
    <property type="entry name" value="YgfZ/GcvT"/>
</dbReference>
<dbReference type="PANTHER" id="PTHR22602:SF0">
    <property type="entry name" value="TRANSFERASE CAF17, MITOCHONDRIAL-RELATED"/>
    <property type="match status" value="1"/>
</dbReference>
<protein>
    <submittedName>
        <fullName evidence="2">tRNA-modifying protein YgfZ</fullName>
    </submittedName>
</protein>
<dbReference type="InterPro" id="IPR017703">
    <property type="entry name" value="YgfZ/GCV_T_CS"/>
</dbReference>
<dbReference type="Gene3D" id="3.30.70.1400">
    <property type="entry name" value="Aminomethyltransferase beta-barrel domains"/>
    <property type="match status" value="1"/>
</dbReference>
<dbReference type="SUPFAM" id="SSF103025">
    <property type="entry name" value="Folate-binding domain"/>
    <property type="match status" value="1"/>
</dbReference>
<proteinExistence type="predicted"/>
<organism evidence="2 3">
    <name type="scientific">Paraburkholderia solisilvae</name>
    <dbReference type="NCBI Taxonomy" id="624376"/>
    <lineage>
        <taxon>Bacteria</taxon>
        <taxon>Pseudomonadati</taxon>
        <taxon>Pseudomonadota</taxon>
        <taxon>Betaproteobacteria</taxon>
        <taxon>Burkholderiales</taxon>
        <taxon>Burkholderiaceae</taxon>
        <taxon>Paraburkholderia</taxon>
    </lineage>
</organism>
<dbReference type="Gene3D" id="3.30.70.1630">
    <property type="match status" value="1"/>
</dbReference>
<reference evidence="2 3" key="1">
    <citation type="submission" date="2020-04" db="EMBL/GenBank/DDBJ databases">
        <authorList>
            <person name="De Canck E."/>
        </authorList>
    </citation>
    <scope>NUCLEOTIDE SEQUENCE [LARGE SCALE GENOMIC DNA]</scope>
    <source>
        <strain evidence="2 3">LMG 29739</strain>
    </source>
</reference>
<gene>
    <name evidence="2" type="primary">ygfZ</name>
    <name evidence="2" type="ORF">LMG29739_02795</name>
</gene>
<feature type="region of interest" description="Disordered" evidence="1">
    <location>
        <begin position="14"/>
        <end position="59"/>
    </location>
</feature>
<evidence type="ECO:0000256" key="1">
    <source>
        <dbReference type="SAM" id="MobiDB-lite"/>
    </source>
</evidence>
<dbReference type="EMBL" id="CADIKF010000019">
    <property type="protein sequence ID" value="CAB3757830.1"/>
    <property type="molecule type" value="Genomic_DNA"/>
</dbReference>
<feature type="compositionally biased region" description="Low complexity" evidence="1">
    <location>
        <begin position="31"/>
        <end position="48"/>
    </location>
</feature>
<keyword evidence="3" id="KW-1185">Reference proteome</keyword>
<dbReference type="Gene3D" id="2.40.30.160">
    <property type="match status" value="1"/>
</dbReference>
<dbReference type="Proteomes" id="UP000494329">
    <property type="component" value="Unassembled WGS sequence"/>
</dbReference>
<dbReference type="PANTHER" id="PTHR22602">
    <property type="entry name" value="TRANSFERASE CAF17, MITOCHONDRIAL-RELATED"/>
    <property type="match status" value="1"/>
</dbReference>
<dbReference type="AlphaFoldDB" id="A0A6J5DU79"/>
<dbReference type="GO" id="GO:0016226">
    <property type="term" value="P:iron-sulfur cluster assembly"/>
    <property type="evidence" value="ECO:0007669"/>
    <property type="project" value="TreeGrafter"/>
</dbReference>
<evidence type="ECO:0000313" key="2">
    <source>
        <dbReference type="EMBL" id="CAB3757830.1"/>
    </source>
</evidence>
<evidence type="ECO:0000313" key="3">
    <source>
        <dbReference type="Proteomes" id="UP000494329"/>
    </source>
</evidence>
<dbReference type="NCBIfam" id="TIGR03317">
    <property type="entry name" value="ygfZ_signature"/>
    <property type="match status" value="1"/>
</dbReference>
<accession>A0A6J5DU79</accession>